<dbReference type="AlphaFoldDB" id="A0A7G9GV24"/>
<keyword evidence="3 5" id="KW-0346">Stress response</keyword>
<dbReference type="Gene3D" id="3.30.390.60">
    <property type="entry name" value="Heat-inducible transcription repressor hrca homolog, domain 3"/>
    <property type="match status" value="1"/>
</dbReference>
<proteinExistence type="inferred from homology"/>
<protein>
    <recommendedName>
        <fullName evidence="5">Heat-inducible transcription repressor HrcA</fullName>
    </recommendedName>
</protein>
<comment type="similarity">
    <text evidence="5">Belongs to the HrcA family.</text>
</comment>
<evidence type="ECO:0000259" key="6">
    <source>
        <dbReference type="Pfam" id="PF01628"/>
    </source>
</evidence>
<evidence type="ECO:0000256" key="4">
    <source>
        <dbReference type="ARBA" id="ARBA00023163"/>
    </source>
</evidence>
<dbReference type="PIRSF" id="PIRSF005485">
    <property type="entry name" value="HrcA"/>
    <property type="match status" value="1"/>
</dbReference>
<dbReference type="RefSeq" id="WP_101474212.1">
    <property type="nucleotide sequence ID" value="NZ_CP060637.1"/>
</dbReference>
<organism evidence="7 8">
    <name type="scientific">Fusobacterium hominis</name>
    <dbReference type="NCBI Taxonomy" id="2764326"/>
    <lineage>
        <taxon>Bacteria</taxon>
        <taxon>Fusobacteriati</taxon>
        <taxon>Fusobacteriota</taxon>
        <taxon>Fusobacteriia</taxon>
        <taxon>Fusobacteriales</taxon>
        <taxon>Fusobacteriaceae</taxon>
        <taxon>Fusobacterium</taxon>
    </lineage>
</organism>
<evidence type="ECO:0000256" key="1">
    <source>
        <dbReference type="ARBA" id="ARBA00022491"/>
    </source>
</evidence>
<dbReference type="KEGG" id="fho:H9Q81_06665"/>
<keyword evidence="4 5" id="KW-0804">Transcription</keyword>
<sequence length="343" mass="39266">MSITEREKLVLNAIVNYYLNFGDTIGSRTLVKKYGIDLSSATIRNVMADLEDMGYIAKTHTSSGRIPTDKGYKYYLDELLKIEKLTKQEKENIELVYENRVNELDMLLQQTSSLLSRLTTYAGIAMEPSGMIEKVKRVELIYVDEYMIMAVIIFENRVVKTRKILLTSPIYKDELDTLAQEINELIKDRNVGLQEIERYILEKKKLVPKAAESYDEQGKLFINNVPSIFRDKHVNEISDALELFHHRDDIRGLFEQIISSKNTPAGSVNVIFGDELGVKGLEDFSFVYSTYKVGESTGIIGVIGPKRMAYSKTMGLIKYVTQEVDKVINDNKKIERKEETDVQ</sequence>
<evidence type="ECO:0000256" key="2">
    <source>
        <dbReference type="ARBA" id="ARBA00023015"/>
    </source>
</evidence>
<dbReference type="Pfam" id="PF01628">
    <property type="entry name" value="HrcA"/>
    <property type="match status" value="1"/>
</dbReference>
<reference evidence="7 8" key="1">
    <citation type="submission" date="2020-08" db="EMBL/GenBank/DDBJ databases">
        <authorList>
            <person name="Liu C."/>
            <person name="Sun Q."/>
        </authorList>
    </citation>
    <scope>NUCLEOTIDE SEQUENCE [LARGE SCALE GENOMIC DNA]</scope>
    <source>
        <strain evidence="7 8">NSJ-57</strain>
    </source>
</reference>
<name>A0A7G9GV24_9FUSO</name>
<accession>A0A7G9GV24</accession>
<keyword evidence="1 5" id="KW-0678">Repressor</keyword>
<feature type="domain" description="Heat-inducible transcription repressor HrcA C-terminal" evidence="6">
    <location>
        <begin position="106"/>
        <end position="314"/>
    </location>
</feature>
<dbReference type="InterPro" id="IPR036388">
    <property type="entry name" value="WH-like_DNA-bd_sf"/>
</dbReference>
<dbReference type="InterPro" id="IPR021153">
    <property type="entry name" value="HrcA_C"/>
</dbReference>
<evidence type="ECO:0000313" key="8">
    <source>
        <dbReference type="Proteomes" id="UP000515913"/>
    </source>
</evidence>
<dbReference type="InterPro" id="IPR029016">
    <property type="entry name" value="GAF-like_dom_sf"/>
</dbReference>
<dbReference type="InterPro" id="IPR036390">
    <property type="entry name" value="WH_DNA-bd_sf"/>
</dbReference>
<dbReference type="PANTHER" id="PTHR34824:SF1">
    <property type="entry name" value="HEAT-INDUCIBLE TRANSCRIPTION REPRESSOR HRCA"/>
    <property type="match status" value="1"/>
</dbReference>
<dbReference type="InterPro" id="IPR002571">
    <property type="entry name" value="HrcA"/>
</dbReference>
<comment type="function">
    <text evidence="5">Negative regulator of class I heat shock genes (grpE-dnaK-dnaJ and groELS operons). Prevents heat-shock induction of these operons.</text>
</comment>
<gene>
    <name evidence="5 7" type="primary">hrcA</name>
    <name evidence="7" type="ORF">H9Q81_06665</name>
</gene>
<dbReference type="NCBIfam" id="TIGR00331">
    <property type="entry name" value="hrcA"/>
    <property type="match status" value="1"/>
</dbReference>
<dbReference type="GO" id="GO:0003677">
    <property type="term" value="F:DNA binding"/>
    <property type="evidence" value="ECO:0007669"/>
    <property type="project" value="InterPro"/>
</dbReference>
<dbReference type="GO" id="GO:0045892">
    <property type="term" value="P:negative regulation of DNA-templated transcription"/>
    <property type="evidence" value="ECO:0007669"/>
    <property type="project" value="UniProtKB-UniRule"/>
</dbReference>
<dbReference type="Gene3D" id="1.10.10.10">
    <property type="entry name" value="Winged helix-like DNA-binding domain superfamily/Winged helix DNA-binding domain"/>
    <property type="match status" value="1"/>
</dbReference>
<dbReference type="Proteomes" id="UP000515913">
    <property type="component" value="Chromosome"/>
</dbReference>
<dbReference type="SUPFAM" id="SSF55781">
    <property type="entry name" value="GAF domain-like"/>
    <property type="match status" value="1"/>
</dbReference>
<dbReference type="HAMAP" id="MF_00081">
    <property type="entry name" value="HrcA"/>
    <property type="match status" value="1"/>
</dbReference>
<evidence type="ECO:0000256" key="3">
    <source>
        <dbReference type="ARBA" id="ARBA00023016"/>
    </source>
</evidence>
<keyword evidence="2 5" id="KW-0805">Transcription regulation</keyword>
<dbReference type="EMBL" id="CP060637">
    <property type="protein sequence ID" value="QNM14656.1"/>
    <property type="molecule type" value="Genomic_DNA"/>
</dbReference>
<dbReference type="PANTHER" id="PTHR34824">
    <property type="entry name" value="HEAT-INDUCIBLE TRANSCRIPTION REPRESSOR HRCA"/>
    <property type="match status" value="1"/>
</dbReference>
<evidence type="ECO:0000256" key="5">
    <source>
        <dbReference type="HAMAP-Rule" id="MF_00081"/>
    </source>
</evidence>
<dbReference type="SUPFAM" id="SSF46785">
    <property type="entry name" value="Winged helix' DNA-binding domain"/>
    <property type="match status" value="1"/>
</dbReference>
<keyword evidence="8" id="KW-1185">Reference proteome</keyword>
<dbReference type="InterPro" id="IPR023120">
    <property type="entry name" value="WHTH_transcript_rep_HrcA_IDD"/>
</dbReference>
<evidence type="ECO:0000313" key="7">
    <source>
        <dbReference type="EMBL" id="QNM14656.1"/>
    </source>
</evidence>
<dbReference type="Gene3D" id="3.30.450.40">
    <property type="match status" value="1"/>
</dbReference>